<dbReference type="InterPro" id="IPR002838">
    <property type="entry name" value="AIM24"/>
</dbReference>
<dbReference type="PANTHER" id="PTHR36959:SF2">
    <property type="entry name" value="ALTERED INHERITANCE OF MITOCHONDRIA PROTEIN 24, MITOCHONDRIAL"/>
    <property type="match status" value="1"/>
</dbReference>
<proteinExistence type="inferred from homology"/>
<comment type="subcellular location">
    <subcellularLocation>
        <location evidence="1 6">Mitochondrion</location>
    </subcellularLocation>
</comment>
<dbReference type="FunFam" id="3.60.160.10:FF:000001">
    <property type="entry name" value="Altered inheritance of mitochondria protein 24, mitochondrial"/>
    <property type="match status" value="1"/>
</dbReference>
<comment type="caution">
    <text evidence="8">The sequence shown here is derived from an EMBL/GenBank/DDBJ whole genome shotgun (WGS) entry which is preliminary data.</text>
</comment>
<dbReference type="InterPro" id="IPR036983">
    <property type="entry name" value="AIM24_sf"/>
</dbReference>
<sequence length="373" mass="40795">MSQISRSSLRSFRNVVRSQRSKGSSIERRLLQIHATPSASSPTIDQESGNGTSTSIPDARFEVLGSPYSLLSVSLSASQNLYTRKGSLVGLSGKAENTISTLSILEPFRRSLLGIPFLYQKISSTSPISALISTKSPISSFAVVHLDGRLDWIVAQRQALLAWTGHTLKVSPKLNTQLSLAHWGNSHVSGRGLVGLAGKGQIYQIALKAGEQYVAHPGNVIAYTLNQRPPLPYRFKSTSFRLQLPSVSTWLPDTKFFRELRHTQTWKNLSQFLFTLRTWARRTIWGDRLFLQFTGPNTILLQSRGSRLRDVLTTRDVNEIADSPAGAVQSAVTLDLRKESGHGSTSTSTPPSASTRAVYATVGSGGKVRFGNS</sequence>
<evidence type="ECO:0000256" key="6">
    <source>
        <dbReference type="RuleBase" id="RU363045"/>
    </source>
</evidence>
<evidence type="ECO:0000313" key="9">
    <source>
        <dbReference type="Proteomes" id="UP000799429"/>
    </source>
</evidence>
<reference evidence="8" key="1">
    <citation type="journal article" date="2020" name="Stud. Mycol.">
        <title>101 Dothideomycetes genomes: a test case for predicting lifestyles and emergence of pathogens.</title>
        <authorList>
            <person name="Haridas S."/>
            <person name="Albert R."/>
            <person name="Binder M."/>
            <person name="Bloem J."/>
            <person name="Labutti K."/>
            <person name="Salamov A."/>
            <person name="Andreopoulos B."/>
            <person name="Baker S."/>
            <person name="Barry K."/>
            <person name="Bills G."/>
            <person name="Bluhm B."/>
            <person name="Cannon C."/>
            <person name="Castanera R."/>
            <person name="Culley D."/>
            <person name="Daum C."/>
            <person name="Ezra D."/>
            <person name="Gonzalez J."/>
            <person name="Henrissat B."/>
            <person name="Kuo A."/>
            <person name="Liang C."/>
            <person name="Lipzen A."/>
            <person name="Lutzoni F."/>
            <person name="Magnuson J."/>
            <person name="Mondo S."/>
            <person name="Nolan M."/>
            <person name="Ohm R."/>
            <person name="Pangilinan J."/>
            <person name="Park H.-J."/>
            <person name="Ramirez L."/>
            <person name="Alfaro M."/>
            <person name="Sun H."/>
            <person name="Tritt A."/>
            <person name="Yoshinaga Y."/>
            <person name="Zwiers L.-H."/>
            <person name="Turgeon B."/>
            <person name="Goodwin S."/>
            <person name="Spatafora J."/>
            <person name="Crous P."/>
            <person name="Grigoriev I."/>
        </authorList>
    </citation>
    <scope>NUCLEOTIDE SEQUENCE</scope>
    <source>
        <strain evidence="8">CBS 101060</strain>
    </source>
</reference>
<evidence type="ECO:0000256" key="2">
    <source>
        <dbReference type="ARBA" id="ARBA00009322"/>
    </source>
</evidence>
<organism evidence="8 9">
    <name type="scientific">Patellaria atrata CBS 101060</name>
    <dbReference type="NCBI Taxonomy" id="1346257"/>
    <lineage>
        <taxon>Eukaryota</taxon>
        <taxon>Fungi</taxon>
        <taxon>Dikarya</taxon>
        <taxon>Ascomycota</taxon>
        <taxon>Pezizomycotina</taxon>
        <taxon>Dothideomycetes</taxon>
        <taxon>Dothideomycetes incertae sedis</taxon>
        <taxon>Patellariales</taxon>
        <taxon>Patellariaceae</taxon>
        <taxon>Patellaria</taxon>
    </lineage>
</organism>
<dbReference type="SUPFAM" id="SSF51219">
    <property type="entry name" value="TRAP-like"/>
    <property type="match status" value="1"/>
</dbReference>
<evidence type="ECO:0000313" key="8">
    <source>
        <dbReference type="EMBL" id="KAF2835064.1"/>
    </source>
</evidence>
<evidence type="ECO:0000256" key="5">
    <source>
        <dbReference type="ARBA" id="ARBA00023128"/>
    </source>
</evidence>
<dbReference type="AlphaFoldDB" id="A0A9P4VP32"/>
<evidence type="ECO:0000256" key="7">
    <source>
        <dbReference type="SAM" id="MobiDB-lite"/>
    </source>
</evidence>
<evidence type="ECO:0000256" key="3">
    <source>
        <dbReference type="ARBA" id="ARBA00013287"/>
    </source>
</evidence>
<evidence type="ECO:0000256" key="1">
    <source>
        <dbReference type="ARBA" id="ARBA00004173"/>
    </source>
</evidence>
<keyword evidence="5 6" id="KW-0496">Mitochondrion</keyword>
<dbReference type="Pfam" id="PF01987">
    <property type="entry name" value="AIM24"/>
    <property type="match status" value="1"/>
</dbReference>
<dbReference type="OrthoDB" id="5295771at2759"/>
<dbReference type="Proteomes" id="UP000799429">
    <property type="component" value="Unassembled WGS sequence"/>
</dbReference>
<dbReference type="GO" id="GO:0005743">
    <property type="term" value="C:mitochondrial inner membrane"/>
    <property type="evidence" value="ECO:0007669"/>
    <property type="project" value="TreeGrafter"/>
</dbReference>
<accession>A0A9P4VP32</accession>
<dbReference type="InterPro" id="IPR016031">
    <property type="entry name" value="Trp_RNA-bd_attenuator-like_dom"/>
</dbReference>
<evidence type="ECO:0000256" key="4">
    <source>
        <dbReference type="ARBA" id="ARBA00022946"/>
    </source>
</evidence>
<comment type="similarity">
    <text evidence="2 6">Belongs to the AIM24 family.</text>
</comment>
<gene>
    <name evidence="8" type="ORF">M501DRAFT_1026984</name>
</gene>
<dbReference type="GO" id="GO:0007007">
    <property type="term" value="P:inner mitochondrial membrane organization"/>
    <property type="evidence" value="ECO:0007669"/>
    <property type="project" value="TreeGrafter"/>
</dbReference>
<dbReference type="PANTHER" id="PTHR36959">
    <property type="entry name" value="ALTERED INHERITANCE OF MITOCHONDRIA PROTEIN 24, MITOCHONDRIAL"/>
    <property type="match status" value="1"/>
</dbReference>
<name>A0A9P4VP32_9PEZI</name>
<feature type="region of interest" description="Disordered" evidence="7">
    <location>
        <begin position="36"/>
        <end position="56"/>
    </location>
</feature>
<dbReference type="Gene3D" id="3.60.160.10">
    <property type="entry name" value="Mitochondrial biogenesis AIM24"/>
    <property type="match status" value="1"/>
</dbReference>
<protein>
    <recommendedName>
        <fullName evidence="3 6">Altered inheritance of mitochondria protein 24, mitochondrial</fullName>
    </recommendedName>
</protein>
<keyword evidence="4" id="KW-0809">Transit peptide</keyword>
<keyword evidence="9" id="KW-1185">Reference proteome</keyword>
<dbReference type="EMBL" id="MU006112">
    <property type="protein sequence ID" value="KAF2835064.1"/>
    <property type="molecule type" value="Genomic_DNA"/>
</dbReference>